<evidence type="ECO:0000256" key="2">
    <source>
        <dbReference type="SAM" id="MobiDB-lite"/>
    </source>
</evidence>
<keyword evidence="3" id="KW-0732">Signal</keyword>
<feature type="compositionally biased region" description="Pro residues" evidence="2">
    <location>
        <begin position="524"/>
        <end position="534"/>
    </location>
</feature>
<keyword evidence="1" id="KW-0945">Host-virus interaction</keyword>
<protein>
    <submittedName>
        <fullName evidence="4">Uncharacterized protein</fullName>
    </submittedName>
</protein>
<accession>A0A6A4WLF4</accession>
<gene>
    <name evidence="4" type="ORF">FJT64_023672</name>
</gene>
<comment type="caution">
    <text evidence="4">The sequence shown here is derived from an EMBL/GenBank/DDBJ whole genome shotgun (WGS) entry which is preliminary data.</text>
</comment>
<dbReference type="EMBL" id="VIIS01000841">
    <property type="protein sequence ID" value="KAF0304500.1"/>
    <property type="molecule type" value="Genomic_DNA"/>
</dbReference>
<evidence type="ECO:0000256" key="3">
    <source>
        <dbReference type="SAM" id="SignalP"/>
    </source>
</evidence>
<reference evidence="4 5" key="1">
    <citation type="submission" date="2019-07" db="EMBL/GenBank/DDBJ databases">
        <title>Draft genome assembly of a fouling barnacle, Amphibalanus amphitrite (Darwin, 1854): The first reference genome for Thecostraca.</title>
        <authorList>
            <person name="Kim W."/>
        </authorList>
    </citation>
    <scope>NUCLEOTIDE SEQUENCE [LARGE SCALE GENOMIC DNA]</scope>
    <source>
        <strain evidence="4">SNU_AA5</strain>
        <tissue evidence="4">Soma without cirri and trophi</tissue>
    </source>
</reference>
<feature type="region of interest" description="Disordered" evidence="2">
    <location>
        <begin position="25"/>
        <end position="76"/>
    </location>
</feature>
<feature type="region of interest" description="Disordered" evidence="2">
    <location>
        <begin position="521"/>
        <end position="547"/>
    </location>
</feature>
<feature type="signal peptide" evidence="3">
    <location>
        <begin position="1"/>
        <end position="24"/>
    </location>
</feature>
<evidence type="ECO:0000313" key="5">
    <source>
        <dbReference type="Proteomes" id="UP000440578"/>
    </source>
</evidence>
<feature type="compositionally biased region" description="Low complexity" evidence="2">
    <location>
        <begin position="42"/>
        <end position="65"/>
    </location>
</feature>
<feature type="compositionally biased region" description="Low complexity" evidence="2">
    <location>
        <begin position="535"/>
        <end position="547"/>
    </location>
</feature>
<evidence type="ECO:0000256" key="1">
    <source>
        <dbReference type="ARBA" id="ARBA00022581"/>
    </source>
</evidence>
<proteinExistence type="predicted"/>
<organism evidence="4 5">
    <name type="scientific">Amphibalanus amphitrite</name>
    <name type="common">Striped barnacle</name>
    <name type="synonym">Balanus amphitrite</name>
    <dbReference type="NCBI Taxonomy" id="1232801"/>
    <lineage>
        <taxon>Eukaryota</taxon>
        <taxon>Metazoa</taxon>
        <taxon>Ecdysozoa</taxon>
        <taxon>Arthropoda</taxon>
        <taxon>Crustacea</taxon>
        <taxon>Multicrustacea</taxon>
        <taxon>Cirripedia</taxon>
        <taxon>Thoracica</taxon>
        <taxon>Thoracicalcarea</taxon>
        <taxon>Balanomorpha</taxon>
        <taxon>Balanoidea</taxon>
        <taxon>Balanidae</taxon>
        <taxon>Amphibalaninae</taxon>
        <taxon>Amphibalanus</taxon>
    </lineage>
</organism>
<name>A0A6A4WLF4_AMPAM</name>
<sequence>MKRPPALVLVLLLVTTDRWGAVHGQSREELGRPPVVRPPAIPRGAAPRPLVRAPAPPVRQGAGAEPQPPAPPPTTDRACVVRHVGGGEFKKECVDIAERCARRQCPPGTVCALNLDEELECFPESVKKFQSCLPDFLRLSQPCPADSGIRAFGMGCNYCVGGNPFQPLPIPSPPRRRLDTSGQARQVVSPPAAPPAAVSSRACVVTVSDQGESVGECVDISGRCARRGCPAGTVCALDLESAITCLPGSLTEIKNCGSESARLRRPCPFDTGITGFGMGCTFCVGGNPFLRGPDPPALSATAGRQADGEDSTEPPSPPAGRACPVLHVRDGEFSSECTDISEQCARQSCAPDQVCGLTHAGAISCFPRSVTEFQHCGSERSRLEQPCPADAGIRGFGMGCTFCVGGNPFTSPSVNRRRLNGTTQGPAEEEVACVVRHISSGNFKRECRSIRAECDQKQCPVDTVCGLDLDENITCFDASVKEFENCGPESFRLQQPCPADAGIRGFGMGCTFCRGGRPFFGRPTPTPVGPPTPTPTAGATGSGPSSADRVACVSRITAAGAVRRGCMDISELCQRRRCPADRTCALDINEQPSCFAASQLPISNCGTTRQRVAQPCPADTAVVAFGAGCTYCRPPAGAPPPPPPPGAPRRACVVSGPTRRCEAIEARCAELACAETCALALDGQARCFAASELPAAHCGPERRRLDQPCPAGQTAVAFGAGCTFCRPQ</sequence>
<dbReference type="PANTHER" id="PTHR13037">
    <property type="entry name" value="FORMIN"/>
    <property type="match status" value="1"/>
</dbReference>
<dbReference type="Proteomes" id="UP000440578">
    <property type="component" value="Unassembled WGS sequence"/>
</dbReference>
<dbReference type="OrthoDB" id="6395568at2759"/>
<feature type="region of interest" description="Disordered" evidence="2">
    <location>
        <begin position="294"/>
        <end position="322"/>
    </location>
</feature>
<keyword evidence="5" id="KW-1185">Reference proteome</keyword>
<dbReference type="PANTHER" id="PTHR13037:SF24">
    <property type="entry name" value="POLYCOMB PROTEIN PCL-RELATED"/>
    <property type="match status" value="1"/>
</dbReference>
<feature type="chain" id="PRO_5025392980" evidence="3">
    <location>
        <begin position="25"/>
        <end position="728"/>
    </location>
</feature>
<dbReference type="AlphaFoldDB" id="A0A6A4WLF4"/>
<evidence type="ECO:0000313" key="4">
    <source>
        <dbReference type="EMBL" id="KAF0304500.1"/>
    </source>
</evidence>